<dbReference type="Pfam" id="PF13699">
    <property type="entry name" value="eCIS_core"/>
    <property type="match status" value="1"/>
</dbReference>
<dbReference type="InterPro" id="IPR044929">
    <property type="entry name" value="DNA/RNA_non-sp_Endonuclease_sf"/>
</dbReference>
<accession>A0A5S9QPL2</accession>
<reference evidence="3 4" key="1">
    <citation type="submission" date="2019-11" db="EMBL/GenBank/DDBJ databases">
        <authorList>
            <person name="Holert J."/>
        </authorList>
    </citation>
    <scope>NUCLEOTIDE SEQUENCE [LARGE SCALE GENOMIC DNA]</scope>
    <source>
        <strain evidence="3">BC5_2</strain>
    </source>
</reference>
<gene>
    <name evidence="3" type="ORF">DPBNPPHM_02524</name>
</gene>
<dbReference type="Gene3D" id="3.40.570.10">
    <property type="entry name" value="Extracellular Endonuclease, subunit A"/>
    <property type="match status" value="1"/>
</dbReference>
<evidence type="ECO:0000256" key="1">
    <source>
        <dbReference type="SAM" id="MobiDB-lite"/>
    </source>
</evidence>
<proteinExistence type="predicted"/>
<protein>
    <recommendedName>
        <fullName evidence="2">eCIS core domain-containing protein</fullName>
    </recommendedName>
</protein>
<feature type="compositionally biased region" description="Basic and acidic residues" evidence="1">
    <location>
        <begin position="53"/>
        <end position="70"/>
    </location>
</feature>
<feature type="region of interest" description="Disordered" evidence="1">
    <location>
        <begin position="1"/>
        <end position="111"/>
    </location>
</feature>
<feature type="region of interest" description="Disordered" evidence="1">
    <location>
        <begin position="1469"/>
        <end position="1490"/>
    </location>
</feature>
<evidence type="ECO:0000313" key="3">
    <source>
        <dbReference type="EMBL" id="CAA0119903.1"/>
    </source>
</evidence>
<name>A0A5S9QPL2_9GAMM</name>
<dbReference type="Proteomes" id="UP000434580">
    <property type="component" value="Unassembled WGS sequence"/>
</dbReference>
<evidence type="ECO:0000313" key="4">
    <source>
        <dbReference type="Proteomes" id="UP000434580"/>
    </source>
</evidence>
<evidence type="ECO:0000259" key="2">
    <source>
        <dbReference type="Pfam" id="PF13699"/>
    </source>
</evidence>
<feature type="domain" description="eCIS core" evidence="2">
    <location>
        <begin position="197"/>
        <end position="272"/>
    </location>
</feature>
<organism evidence="3 4">
    <name type="scientific">BD1-7 clade bacterium</name>
    <dbReference type="NCBI Taxonomy" id="2029982"/>
    <lineage>
        <taxon>Bacteria</taxon>
        <taxon>Pseudomonadati</taxon>
        <taxon>Pseudomonadota</taxon>
        <taxon>Gammaproteobacteria</taxon>
        <taxon>Cellvibrionales</taxon>
        <taxon>Spongiibacteraceae</taxon>
        <taxon>BD1-7 clade</taxon>
    </lineage>
</organism>
<sequence length="1490" mass="162485">MLNPKVQKKNAGLAAAAQRKETTQAHTLRRTPAHGNATQSTKSLIQPKVKLGKPNDRFEQEADRVADRVVSDSPTTSPQTPSAQATSVPSTPTAAQAKPASVSFSSPATAQRKGFAPVIGSTQSGSQRMLQSRQFAGITDTINRKETAKNDDTSNAELTIGTLKGGIQTKADLTSDEPSMPASFEVDLNAAKSGGSPLPGGVQQSLGQRFDADFSTVRIHTDSTAAKMNQQIAASAFAHGNHIFFNKGEYKPGSKEGLRLLAHELTHTIQQGAVTRPYKGGAPTNAPENPQAAVAESASDIASRQLGNAQSAEAPRLMAMPSLGVPVQPMALPARDPHVDLQRKFMPVMPSISQTNTQVQGGWLGEKLNRYANNIPGWTLITVVVGYNPLLERSVPRTAQNFLKGIIGLVPGGNALYEKLEEYGLISESFKWLGDQLSSLDLSWRRVARELEEAWDEMSIRYSFSRNIGIVKRHLMSIYEDVKTFGKRVVTKVSSLLRSALVIPLATYIKNQIRAYPLMTVLLGEDPLTGESVDRNLLTIATGFLMLTEDGEAYLQKLNESGKLQELSDWFDAEIVKLDINAETVTKLFSQAWDLLTVENLIHPLKTFKAIYDLFSAPIIRIANFVGAVASKVFSAIKDWLIGLLKAHAHKIPGYPLLSVILGKDPVTQEVVPRTATNFIRGFMSFVPGGLEKFENLQKSGAIDKAFAWLQAEVVKLDLSWETIKGLFSQVWNSFSINDFLDPIGAFERVVGIFAAPVQRIINFASAVGMKVLEFIFSGVMGPLGEKVLAIFKRASTTFVKIIKDPIGFLANLLEAMGQGFRNFSSNIATHLLNGLAGWLFGALEGSGLKLPEKWDMKGILSVVTQVMGLTYEKVRKKLVKHLGEKAVKRAESGFEFIKLMVTEGVAGVWQKLVEYLSGLKDKVLGAIQDWVTSKIVTIAIEKLATMWNPVGAIIQGIITIYNAVSFFIERIKQIMALVDSVVNSIANIADKKLGDAAIAIETAMARTIPVIIGFLASLIGLGGISGEIKKILGKLQEFIDKGIDKLVGWIVKQVKKVIAGGKAAWVKGKDGLAALFQWWKKKKPVQTADGASHTIFFKGEGKNAKLTIATTPMDYQKFIGGLIAQEKLNKDDATVKSALKNAKAIEKEKSKTVAEDKKEQQAKDIAALVDQLVDVTKELPLVGESGTNSNPVYGPLRNGWGTFTRLKYQKSPHFMGSHPTVGNDSNFEAINIRRKGNGSLYVKGHLLNDNLGGPGDTWQNLTPITGAANDDHKRNFEKIAKIAVNGTEARLSKSPTTASGAIEDFNCIATFGRSLAAAHGQLADQESEAYPAGWDENWNASIVMRILQAEVYVPLTIECSVKYKNKLADAYTTHNYSVKNDISYGDLTKYQLVARPKTTFVIADKINWDADRWQDAMTEVMKLNLIGAGRAKAIYDELKDKGRIRNFKAVSGITLKKLTEKNNDYKFKIGQKTPTPAPNNAGEAGGHTN</sequence>
<dbReference type="OrthoDB" id="292792at2"/>
<dbReference type="EMBL" id="CACSII010000020">
    <property type="protein sequence ID" value="CAA0119903.1"/>
    <property type="molecule type" value="Genomic_DNA"/>
</dbReference>
<dbReference type="InterPro" id="IPR025295">
    <property type="entry name" value="eCIS_core_dom"/>
</dbReference>
<feature type="compositionally biased region" description="Low complexity" evidence="1">
    <location>
        <begin position="73"/>
        <end position="87"/>
    </location>
</feature>